<keyword evidence="2" id="KW-0238">DNA-binding</keyword>
<evidence type="ECO:0000259" key="4">
    <source>
        <dbReference type="PROSITE" id="PS01124"/>
    </source>
</evidence>
<dbReference type="PROSITE" id="PS00041">
    <property type="entry name" value="HTH_ARAC_FAMILY_1"/>
    <property type="match status" value="1"/>
</dbReference>
<dbReference type="InterPro" id="IPR009057">
    <property type="entry name" value="Homeodomain-like_sf"/>
</dbReference>
<dbReference type="SUPFAM" id="SSF46689">
    <property type="entry name" value="Homeodomain-like"/>
    <property type="match status" value="1"/>
</dbReference>
<dbReference type="GeneID" id="95429241"/>
<dbReference type="PANTHER" id="PTHR47893:SF1">
    <property type="entry name" value="REGULATORY PROTEIN PCHR"/>
    <property type="match status" value="1"/>
</dbReference>
<gene>
    <name evidence="5" type="ORF">HMPREF0765_3024</name>
</gene>
<dbReference type="InterPro" id="IPR053142">
    <property type="entry name" value="PchR_regulatory_protein"/>
</dbReference>
<name>C2G0C4_SPHSI</name>
<reference evidence="5 6" key="1">
    <citation type="submission" date="2009-01" db="EMBL/GenBank/DDBJ databases">
        <authorList>
            <person name="Qin X."/>
            <person name="Bachman B."/>
            <person name="Battles P."/>
            <person name="Bell A."/>
            <person name="Bess C."/>
            <person name="Bickham C."/>
            <person name="Chaboub L."/>
            <person name="Chen D."/>
            <person name="Coyle M."/>
            <person name="Deiros D.R."/>
            <person name="Dinh H."/>
            <person name="Forbes L."/>
            <person name="Fowler G."/>
            <person name="Francisco L."/>
            <person name="Fu Q."/>
            <person name="Gubbala S."/>
            <person name="Hale W."/>
            <person name="Han Y."/>
            <person name="Hemphill L."/>
            <person name="Highlander S.K."/>
            <person name="Hirani K."/>
            <person name="Hogues M."/>
            <person name="Jackson L."/>
            <person name="Jakkamsetti A."/>
            <person name="Javaid M."/>
            <person name="Jiang H."/>
            <person name="Korchina V."/>
            <person name="Kovar C."/>
            <person name="Lara F."/>
            <person name="Lee S."/>
            <person name="Mata R."/>
            <person name="Mathew T."/>
            <person name="Moen C."/>
            <person name="Morales K."/>
            <person name="Munidasa M."/>
            <person name="Nazareth L."/>
            <person name="Ngo R."/>
            <person name="Nguyen L."/>
            <person name="Okwuonu G."/>
            <person name="Ongeri F."/>
            <person name="Patil S."/>
            <person name="Petrosino J."/>
            <person name="Pham C."/>
            <person name="Pham P."/>
            <person name="Pu L.-L."/>
            <person name="Puazo M."/>
            <person name="Raj R."/>
            <person name="Reid J."/>
            <person name="Rouhana J."/>
            <person name="Saada N."/>
            <person name="Shang Y."/>
            <person name="Simmons D."/>
            <person name="Thornton R."/>
            <person name="Warren J."/>
            <person name="Weissenberger G."/>
            <person name="Zhang J."/>
            <person name="Zhang L."/>
            <person name="Zhou C."/>
            <person name="Zhu D."/>
            <person name="Muzny D."/>
            <person name="Worley K."/>
            <person name="Gibbs R."/>
        </authorList>
    </citation>
    <scope>NUCLEOTIDE SEQUENCE [LARGE SCALE GENOMIC DNA]</scope>
    <source>
        <strain evidence="5 6">ATCC 33300</strain>
    </source>
</reference>
<keyword evidence="1" id="KW-0805">Transcription regulation</keyword>
<comment type="caution">
    <text evidence="5">The sequence shown here is derived from an EMBL/GenBank/DDBJ whole genome shotgun (WGS) entry which is preliminary data.</text>
</comment>
<feature type="domain" description="HTH araC/xylS-type" evidence="4">
    <location>
        <begin position="222"/>
        <end position="320"/>
    </location>
</feature>
<dbReference type="HOGENOM" id="CLU_052345_4_0_10"/>
<dbReference type="EMBL" id="ACHB01000070">
    <property type="protein sequence ID" value="EEI91304.1"/>
    <property type="molecule type" value="Genomic_DNA"/>
</dbReference>
<evidence type="ECO:0000313" key="6">
    <source>
        <dbReference type="Proteomes" id="UP000006241"/>
    </source>
</evidence>
<dbReference type="SMART" id="SM00342">
    <property type="entry name" value="HTH_ARAC"/>
    <property type="match status" value="1"/>
</dbReference>
<dbReference type="InterPro" id="IPR018062">
    <property type="entry name" value="HTH_AraC-typ_CS"/>
</dbReference>
<sequence length="320" mass="37456">MVIKAKIKEHNEWLFWEELPEHPLAQTAISEKHIAINKFPIDISTYQILSRGIFILQADMRFAQQSKIISEIDSEAIVSQFILSKNDSGRGYTFSKHNIRYIPSLYEEHEVEPGQQFLYFLLIMTPEFYNNLVTIPSPLHALFKERMKSKTVTSIVEDDLFATAEMIKIIEDLRTTTTKNELKQIFVNARVLELIMLQFEQFNHVGGKLDDSLRAEDIQKLEEVLRILRNQFVSPPTHKQLSKLVLLNEFKLRNGFKQHFGTTIYNYITRIRMEEAKRLIIQEQKNMYEVGIKVGFKHQASFTHAFKKYYGILPSELVRG</sequence>
<evidence type="ECO:0000256" key="3">
    <source>
        <dbReference type="ARBA" id="ARBA00023163"/>
    </source>
</evidence>
<dbReference type="InterPro" id="IPR018060">
    <property type="entry name" value="HTH_AraC"/>
</dbReference>
<dbReference type="Gene3D" id="1.10.10.60">
    <property type="entry name" value="Homeodomain-like"/>
    <property type="match status" value="2"/>
</dbReference>
<keyword evidence="3" id="KW-0804">Transcription</keyword>
<dbReference type="RefSeq" id="WP_002997607.1">
    <property type="nucleotide sequence ID" value="NZ_GG668632.1"/>
</dbReference>
<organism evidence="5 6">
    <name type="scientific">Sphingobacterium spiritivorum ATCC 33300</name>
    <dbReference type="NCBI Taxonomy" id="525372"/>
    <lineage>
        <taxon>Bacteria</taxon>
        <taxon>Pseudomonadati</taxon>
        <taxon>Bacteroidota</taxon>
        <taxon>Sphingobacteriia</taxon>
        <taxon>Sphingobacteriales</taxon>
        <taxon>Sphingobacteriaceae</taxon>
        <taxon>Sphingobacterium</taxon>
    </lineage>
</organism>
<evidence type="ECO:0000256" key="1">
    <source>
        <dbReference type="ARBA" id="ARBA00023015"/>
    </source>
</evidence>
<evidence type="ECO:0000256" key="2">
    <source>
        <dbReference type="ARBA" id="ARBA00023125"/>
    </source>
</evidence>
<dbReference type="PROSITE" id="PS01124">
    <property type="entry name" value="HTH_ARAC_FAMILY_2"/>
    <property type="match status" value="1"/>
</dbReference>
<protein>
    <submittedName>
        <fullName evidence="5">Transcriptional regulator, AraC family</fullName>
    </submittedName>
</protein>
<evidence type="ECO:0000313" key="5">
    <source>
        <dbReference type="EMBL" id="EEI91304.1"/>
    </source>
</evidence>
<accession>C2G0C4</accession>
<dbReference type="Pfam" id="PF12833">
    <property type="entry name" value="HTH_18"/>
    <property type="match status" value="1"/>
</dbReference>
<proteinExistence type="predicted"/>
<dbReference type="Proteomes" id="UP000006241">
    <property type="component" value="Unassembled WGS sequence"/>
</dbReference>
<dbReference type="GO" id="GO:0003700">
    <property type="term" value="F:DNA-binding transcription factor activity"/>
    <property type="evidence" value="ECO:0007669"/>
    <property type="project" value="InterPro"/>
</dbReference>
<dbReference type="PANTHER" id="PTHR47893">
    <property type="entry name" value="REGULATORY PROTEIN PCHR"/>
    <property type="match status" value="1"/>
</dbReference>
<dbReference type="GO" id="GO:0043565">
    <property type="term" value="F:sequence-specific DNA binding"/>
    <property type="evidence" value="ECO:0007669"/>
    <property type="project" value="InterPro"/>
</dbReference>
<dbReference type="AlphaFoldDB" id="C2G0C4"/>